<organism evidence="7 8">
    <name type="scientific">Ilumatobacter fluminis</name>
    <dbReference type="NCBI Taxonomy" id="467091"/>
    <lineage>
        <taxon>Bacteria</taxon>
        <taxon>Bacillati</taxon>
        <taxon>Actinomycetota</taxon>
        <taxon>Acidimicrobiia</taxon>
        <taxon>Acidimicrobiales</taxon>
        <taxon>Ilumatobacteraceae</taxon>
        <taxon>Ilumatobacter</taxon>
    </lineage>
</organism>
<feature type="transmembrane region" description="Helical" evidence="6">
    <location>
        <begin position="23"/>
        <end position="49"/>
    </location>
</feature>
<evidence type="ECO:0000256" key="6">
    <source>
        <dbReference type="SAM" id="Phobius"/>
    </source>
</evidence>
<dbReference type="GO" id="GO:0022857">
    <property type="term" value="F:transmembrane transporter activity"/>
    <property type="evidence" value="ECO:0007669"/>
    <property type="project" value="InterPro"/>
</dbReference>
<sequence>MDGMHASAGHDTPARPPLGHRFLIVWFGQTVSAIGSTVSGVGVAVWVFLETGSATWLGLLTALTALPALLTSPLLPLVDRFPRRPVIVGADTFAATGTSIALVVALTGQLQVWHLAVAGFVAGVGSALQYPAFQAAVPTLVVPEALGRANGLNQLGPAVGVVIGPIIATPLVAWQGITAVLIVDVATFLVAMGCTLAVRFGDRRNAPDATDDGSWRPALRWLSTDGRPLLVLLVAMATTNFFLAFFNVAMIGLATTVFGAARSGLVFAVGGVAMLMGSLVLGRRGVPDRRGRALFLGLSGVAGGCAILAARPSAGVLIVGAACVLAVVPLVSSTVATIYHERVPSSMQGRVFGVRAAVSRALDPIGAALSGVVITRLAEPAMRDGGWGADTIGRVIGSGAERGPALVLVLVAIAMGGVAWWVRTTVGASLDRADATTGDASVDPTVEAVAAPTTA</sequence>
<feature type="transmembrane region" description="Helical" evidence="6">
    <location>
        <begin position="87"/>
        <end position="106"/>
    </location>
</feature>
<feature type="transmembrane region" description="Helical" evidence="6">
    <location>
        <begin position="179"/>
        <end position="198"/>
    </location>
</feature>
<reference evidence="7 8" key="1">
    <citation type="submission" date="2019-03" db="EMBL/GenBank/DDBJ databases">
        <title>Sequencing the genomes of 1000 actinobacteria strains.</title>
        <authorList>
            <person name="Klenk H.-P."/>
        </authorList>
    </citation>
    <scope>NUCLEOTIDE SEQUENCE [LARGE SCALE GENOMIC DNA]</scope>
    <source>
        <strain evidence="7 8">DSM 18936</strain>
    </source>
</reference>
<feature type="transmembrane region" description="Helical" evidence="6">
    <location>
        <begin position="154"/>
        <end position="173"/>
    </location>
</feature>
<keyword evidence="4 6" id="KW-1133">Transmembrane helix</keyword>
<dbReference type="InterPro" id="IPR011701">
    <property type="entry name" value="MFS"/>
</dbReference>
<keyword evidence="5 6" id="KW-0472">Membrane</keyword>
<evidence type="ECO:0000256" key="2">
    <source>
        <dbReference type="ARBA" id="ARBA00022475"/>
    </source>
</evidence>
<dbReference type="PANTHER" id="PTHR23513:SF11">
    <property type="entry name" value="STAPHYLOFERRIN A TRANSPORTER"/>
    <property type="match status" value="1"/>
</dbReference>
<keyword evidence="8" id="KW-1185">Reference proteome</keyword>
<feature type="transmembrane region" description="Helical" evidence="6">
    <location>
        <begin position="229"/>
        <end position="254"/>
    </location>
</feature>
<name>A0A4R7I2M2_9ACTN</name>
<evidence type="ECO:0000256" key="4">
    <source>
        <dbReference type="ARBA" id="ARBA00022989"/>
    </source>
</evidence>
<feature type="transmembrane region" description="Helical" evidence="6">
    <location>
        <begin position="403"/>
        <end position="422"/>
    </location>
</feature>
<dbReference type="Gene3D" id="1.20.1250.20">
    <property type="entry name" value="MFS general substrate transporter like domains"/>
    <property type="match status" value="1"/>
</dbReference>
<comment type="caution">
    <text evidence="7">The sequence shown here is derived from an EMBL/GenBank/DDBJ whole genome shotgun (WGS) entry which is preliminary data.</text>
</comment>
<dbReference type="AlphaFoldDB" id="A0A4R7I2M2"/>
<dbReference type="Proteomes" id="UP000294558">
    <property type="component" value="Unassembled WGS sequence"/>
</dbReference>
<proteinExistence type="predicted"/>
<feature type="transmembrane region" description="Helical" evidence="6">
    <location>
        <begin position="293"/>
        <end position="310"/>
    </location>
</feature>
<evidence type="ECO:0000313" key="7">
    <source>
        <dbReference type="EMBL" id="TDT17715.1"/>
    </source>
</evidence>
<evidence type="ECO:0000256" key="5">
    <source>
        <dbReference type="ARBA" id="ARBA00023136"/>
    </source>
</evidence>
<feature type="transmembrane region" description="Helical" evidence="6">
    <location>
        <begin position="112"/>
        <end position="133"/>
    </location>
</feature>
<evidence type="ECO:0000256" key="1">
    <source>
        <dbReference type="ARBA" id="ARBA00004651"/>
    </source>
</evidence>
<evidence type="ECO:0000256" key="3">
    <source>
        <dbReference type="ARBA" id="ARBA00022692"/>
    </source>
</evidence>
<evidence type="ECO:0000313" key="8">
    <source>
        <dbReference type="Proteomes" id="UP000294558"/>
    </source>
</evidence>
<dbReference type="EMBL" id="SOAU01000001">
    <property type="protein sequence ID" value="TDT17715.1"/>
    <property type="molecule type" value="Genomic_DNA"/>
</dbReference>
<dbReference type="GO" id="GO:0005886">
    <property type="term" value="C:plasma membrane"/>
    <property type="evidence" value="ECO:0007669"/>
    <property type="project" value="UniProtKB-SubCell"/>
</dbReference>
<dbReference type="InterPro" id="IPR036259">
    <property type="entry name" value="MFS_trans_sf"/>
</dbReference>
<dbReference type="PANTHER" id="PTHR23513">
    <property type="entry name" value="INTEGRAL MEMBRANE EFFLUX PROTEIN-RELATED"/>
    <property type="match status" value="1"/>
</dbReference>
<protein>
    <submittedName>
        <fullName evidence="7">Putative MFS family arabinose efflux permease</fullName>
    </submittedName>
</protein>
<comment type="subcellular location">
    <subcellularLocation>
        <location evidence="1">Cell membrane</location>
        <topology evidence="1">Multi-pass membrane protein</topology>
    </subcellularLocation>
</comment>
<dbReference type="Pfam" id="PF07690">
    <property type="entry name" value="MFS_1"/>
    <property type="match status" value="1"/>
</dbReference>
<feature type="transmembrane region" description="Helical" evidence="6">
    <location>
        <begin position="55"/>
        <end position="75"/>
    </location>
</feature>
<keyword evidence="2" id="KW-1003">Cell membrane</keyword>
<dbReference type="SUPFAM" id="SSF103473">
    <property type="entry name" value="MFS general substrate transporter"/>
    <property type="match status" value="1"/>
</dbReference>
<feature type="transmembrane region" description="Helical" evidence="6">
    <location>
        <begin position="260"/>
        <end position="281"/>
    </location>
</feature>
<feature type="transmembrane region" description="Helical" evidence="6">
    <location>
        <begin position="316"/>
        <end position="339"/>
    </location>
</feature>
<keyword evidence="3 6" id="KW-0812">Transmembrane</keyword>
<dbReference type="CDD" id="cd06173">
    <property type="entry name" value="MFS_MefA_like"/>
    <property type="match status" value="1"/>
</dbReference>
<gene>
    <name evidence="7" type="ORF">BDK89_3326</name>
</gene>
<accession>A0A4R7I2M2</accession>